<feature type="domain" description="Carrier" evidence="1">
    <location>
        <begin position="1"/>
        <end position="81"/>
    </location>
</feature>
<dbReference type="Gene3D" id="1.10.1200.10">
    <property type="entry name" value="ACP-like"/>
    <property type="match status" value="1"/>
</dbReference>
<evidence type="ECO:0000313" key="2">
    <source>
        <dbReference type="EMBL" id="QED30085.1"/>
    </source>
</evidence>
<gene>
    <name evidence="2" type="ORF">FRD01_23180</name>
</gene>
<dbReference type="RefSeq" id="WP_146963460.1">
    <property type="nucleotide sequence ID" value="NZ_CP042467.1"/>
</dbReference>
<dbReference type="SUPFAM" id="SSF47336">
    <property type="entry name" value="ACP-like"/>
    <property type="match status" value="1"/>
</dbReference>
<reference evidence="2 3" key="1">
    <citation type="submission" date="2019-08" db="EMBL/GenBank/DDBJ databases">
        <authorList>
            <person name="Liang Q."/>
        </authorList>
    </citation>
    <scope>NUCLEOTIDE SEQUENCE [LARGE SCALE GENOMIC DNA]</scope>
    <source>
        <strain evidence="2 3">V1718</strain>
    </source>
</reference>
<name>A0A5B8XWV3_9DELT</name>
<organism evidence="2 3">
    <name type="scientific">Microvenator marinus</name>
    <dbReference type="NCBI Taxonomy" id="2600177"/>
    <lineage>
        <taxon>Bacteria</taxon>
        <taxon>Deltaproteobacteria</taxon>
        <taxon>Bradymonadales</taxon>
        <taxon>Microvenatoraceae</taxon>
        <taxon>Microvenator</taxon>
    </lineage>
</organism>
<dbReference type="OrthoDB" id="5522677at2"/>
<dbReference type="Pfam" id="PF00550">
    <property type="entry name" value="PP-binding"/>
    <property type="match status" value="1"/>
</dbReference>
<dbReference type="InterPro" id="IPR036736">
    <property type="entry name" value="ACP-like_sf"/>
</dbReference>
<dbReference type="KEGG" id="bbae:FRD01_23180"/>
<sequence>MNDNEVIALIKEALDEVAPGKSAEVTLANMDMKIRDLAIDSVVTMEMVGVIEERLNTTFPDEDLAQVSKLSDLAKLIRSAS</sequence>
<keyword evidence="3" id="KW-1185">Reference proteome</keyword>
<evidence type="ECO:0000313" key="3">
    <source>
        <dbReference type="Proteomes" id="UP000321595"/>
    </source>
</evidence>
<evidence type="ECO:0000259" key="1">
    <source>
        <dbReference type="PROSITE" id="PS50075"/>
    </source>
</evidence>
<proteinExistence type="predicted"/>
<dbReference type="PROSITE" id="PS50075">
    <property type="entry name" value="CARRIER"/>
    <property type="match status" value="1"/>
</dbReference>
<dbReference type="Proteomes" id="UP000321595">
    <property type="component" value="Chromosome"/>
</dbReference>
<dbReference type="InterPro" id="IPR009081">
    <property type="entry name" value="PP-bd_ACP"/>
</dbReference>
<dbReference type="AlphaFoldDB" id="A0A5B8XWV3"/>
<protein>
    <submittedName>
        <fullName evidence="2">Acyl carrier protein</fullName>
    </submittedName>
</protein>
<accession>A0A5B8XWV3</accession>
<dbReference type="EMBL" id="CP042467">
    <property type="protein sequence ID" value="QED30085.1"/>
    <property type="molecule type" value="Genomic_DNA"/>
</dbReference>